<dbReference type="EMBL" id="VSSQ01001941">
    <property type="protein sequence ID" value="MPM12234.1"/>
    <property type="molecule type" value="Genomic_DNA"/>
</dbReference>
<keyword evidence="1" id="KW-0472">Membrane</keyword>
<evidence type="ECO:0000256" key="1">
    <source>
        <dbReference type="SAM" id="Phobius"/>
    </source>
</evidence>
<sequence>MSLSFKFIFSKEIPAMPVEHVIENFRKGFKLTYCEEIKQVESNKIHVMNGFFHNFNSHWNMWTGVGDAWLTVTEKKENRILVEYEINYSYFVIMWSVVFSFTIFSSIVQFTHYGQSSDDMILSGIIILSFLFSFEVLYWRHWSFFRRALSGKYISAGNYNWPQILSDKTDEELRYIASGKSMLNSDVAALAKKELEKRKQH</sequence>
<feature type="transmembrane region" description="Helical" evidence="1">
    <location>
        <begin position="88"/>
        <end position="108"/>
    </location>
</feature>
<keyword evidence="1" id="KW-1133">Transmembrane helix</keyword>
<accession>A0A644XDG3</accession>
<evidence type="ECO:0000313" key="2">
    <source>
        <dbReference type="EMBL" id="MPM12234.1"/>
    </source>
</evidence>
<name>A0A644XDG3_9ZZZZ</name>
<feature type="transmembrane region" description="Helical" evidence="1">
    <location>
        <begin position="120"/>
        <end position="139"/>
    </location>
</feature>
<dbReference type="AlphaFoldDB" id="A0A644XDG3"/>
<reference evidence="2" key="1">
    <citation type="submission" date="2019-08" db="EMBL/GenBank/DDBJ databases">
        <authorList>
            <person name="Kucharzyk K."/>
            <person name="Murdoch R.W."/>
            <person name="Higgins S."/>
            <person name="Loffler F."/>
        </authorList>
    </citation>
    <scope>NUCLEOTIDE SEQUENCE</scope>
</reference>
<protein>
    <submittedName>
        <fullName evidence="2">Uncharacterized protein</fullName>
    </submittedName>
</protein>
<organism evidence="2">
    <name type="scientific">bioreactor metagenome</name>
    <dbReference type="NCBI Taxonomy" id="1076179"/>
    <lineage>
        <taxon>unclassified sequences</taxon>
        <taxon>metagenomes</taxon>
        <taxon>ecological metagenomes</taxon>
    </lineage>
</organism>
<gene>
    <name evidence="2" type="ORF">SDC9_58586</name>
</gene>
<proteinExistence type="predicted"/>
<keyword evidence="1" id="KW-0812">Transmembrane</keyword>
<comment type="caution">
    <text evidence="2">The sequence shown here is derived from an EMBL/GenBank/DDBJ whole genome shotgun (WGS) entry which is preliminary data.</text>
</comment>